<organism evidence="3 4">
    <name type="scientific">Goodea atripinnis</name>
    <dbReference type="NCBI Taxonomy" id="208336"/>
    <lineage>
        <taxon>Eukaryota</taxon>
        <taxon>Metazoa</taxon>
        <taxon>Chordata</taxon>
        <taxon>Craniata</taxon>
        <taxon>Vertebrata</taxon>
        <taxon>Euteleostomi</taxon>
        <taxon>Actinopterygii</taxon>
        <taxon>Neopterygii</taxon>
        <taxon>Teleostei</taxon>
        <taxon>Neoteleostei</taxon>
        <taxon>Acanthomorphata</taxon>
        <taxon>Ovalentaria</taxon>
        <taxon>Atherinomorphae</taxon>
        <taxon>Cyprinodontiformes</taxon>
        <taxon>Goodeidae</taxon>
        <taxon>Goodea</taxon>
    </lineage>
</organism>
<evidence type="ECO:0000256" key="1">
    <source>
        <dbReference type="SAM" id="MobiDB-lite"/>
    </source>
</evidence>
<dbReference type="Proteomes" id="UP001476798">
    <property type="component" value="Unassembled WGS sequence"/>
</dbReference>
<reference evidence="3 4" key="1">
    <citation type="submission" date="2021-06" db="EMBL/GenBank/DDBJ databases">
        <authorList>
            <person name="Palmer J.M."/>
        </authorList>
    </citation>
    <scope>NUCLEOTIDE SEQUENCE [LARGE SCALE GENOMIC DNA]</scope>
    <source>
        <strain evidence="3 4">GA_2019</strain>
        <tissue evidence="3">Muscle</tissue>
    </source>
</reference>
<feature type="region of interest" description="Disordered" evidence="1">
    <location>
        <begin position="49"/>
        <end position="87"/>
    </location>
</feature>
<feature type="region of interest" description="Disordered" evidence="1">
    <location>
        <begin position="1"/>
        <end position="36"/>
    </location>
</feature>
<comment type="caution">
    <text evidence="3">The sequence shown here is derived from an EMBL/GenBank/DDBJ whole genome shotgun (WGS) entry which is preliminary data.</text>
</comment>
<gene>
    <name evidence="3" type="ORF">GOODEAATRI_034229</name>
</gene>
<sequence length="122" mass="13542">MKPPDVPAPPTVSPLLLPAGRLGNRSSSGGSWQVEPNTPLIMFPWCIPADEDKGRDQKSREAQLEPGSGFHTRRQQDRPSPGPLSRIPAAAAEKNSYLLQIYQLFILFCLIFTDFLTLIQQI</sequence>
<proteinExistence type="predicted"/>
<dbReference type="EMBL" id="JAHRIO010058253">
    <property type="protein sequence ID" value="MEQ2177020.1"/>
    <property type="molecule type" value="Genomic_DNA"/>
</dbReference>
<keyword evidence="2" id="KW-0472">Membrane</keyword>
<keyword evidence="2" id="KW-0812">Transmembrane</keyword>
<evidence type="ECO:0000313" key="3">
    <source>
        <dbReference type="EMBL" id="MEQ2177020.1"/>
    </source>
</evidence>
<protein>
    <submittedName>
        <fullName evidence="3">Uncharacterized protein</fullName>
    </submittedName>
</protein>
<feature type="compositionally biased region" description="Basic and acidic residues" evidence="1">
    <location>
        <begin position="50"/>
        <end position="63"/>
    </location>
</feature>
<feature type="compositionally biased region" description="Pro residues" evidence="1">
    <location>
        <begin position="1"/>
        <end position="12"/>
    </location>
</feature>
<evidence type="ECO:0000256" key="2">
    <source>
        <dbReference type="SAM" id="Phobius"/>
    </source>
</evidence>
<name>A0ABV0NZY5_9TELE</name>
<accession>A0ABV0NZY5</accession>
<feature type="compositionally biased region" description="Low complexity" evidence="1">
    <location>
        <begin position="20"/>
        <end position="31"/>
    </location>
</feature>
<keyword evidence="4" id="KW-1185">Reference proteome</keyword>
<keyword evidence="2" id="KW-1133">Transmembrane helix</keyword>
<evidence type="ECO:0000313" key="4">
    <source>
        <dbReference type="Proteomes" id="UP001476798"/>
    </source>
</evidence>
<feature type="transmembrane region" description="Helical" evidence="2">
    <location>
        <begin position="101"/>
        <end position="119"/>
    </location>
</feature>